<dbReference type="Gene3D" id="1.25.40.10">
    <property type="entry name" value="Tetratricopeptide repeat domain"/>
    <property type="match status" value="1"/>
</dbReference>
<evidence type="ECO:0000313" key="2">
    <source>
        <dbReference type="EMBL" id="WZW88092.1"/>
    </source>
</evidence>
<name>A0ABZ3C0D6_9GAMM</name>
<gene>
    <name evidence="2" type="ORF">WMO13_01520</name>
</gene>
<feature type="compositionally biased region" description="Polar residues" evidence="1">
    <location>
        <begin position="83"/>
        <end position="110"/>
    </location>
</feature>
<dbReference type="Pfam" id="PF13424">
    <property type="entry name" value="TPR_12"/>
    <property type="match status" value="1"/>
</dbReference>
<proteinExistence type="predicted"/>
<sequence length="828" mass="93951">MNRYLLLRLRHSLFLVRDYLLFALLMILALTTAASGARTSELHVALPIISKTFTAYQAKQQKAAEIPSKYSSQEATLEIPPLTLQSQSITENGTTDGSDISNISPSNALSNDDGAKNEGSENKLPQNRDQNDYIYDFARSPIVLYSPLVFSYWEQLQEEQVMSPKLTAQEIVNNEFLHDTITDLISQHETPIDETIELLSVPIQTTANANTTESTPVTSEIAITDTPIEILSIATPVVETSNDTKSNDAPDLSTEIVANKESLLREPVARNIVESAEIDKTETLTINATTASNTAESIQIYSANLNEEIPNKGDLITENLADENSLVKSTESIKQDAPLPITDADSNINSTMDSEKNATVEQTDEFINHYLLYALFPHHKKSVIEAPLSKSYKENHDVNDNHESDLSIIKLVDKIDHSLSFNDEMNDEAMEGTIDEDAGLETELTESYFDSYQNYQQHYQTLDEDDVLSLESQAYPYVQDLQLEEALSSAEFEDLSTNQQIEQLLTTGDYYILADDVVKGRQYYIQAVRIGAKDKNSPIYAKALVKLADLEENPYLARFQYTNALDIYETHVGFDMEIADILIKLVLTFDVTTERIVIYELLTRAKQILEKYTYSPQYTMVLRNLAIYYEAVDDFENADSNYQAALALDLEYLTTNDIRTILALENYAAFYLKFREYQKAEEILLFKLRAHEEAETIDYYNLGRTQSMLGWTYLQLKNYDDALHYYNAALGNINYSITKNRFMPHYYSLPAIFDLIYFFNITEDPERGVPYFEVAQALLNGENEASVLDYLKETPKEVIDLGRIVNYPWAATAEVEGLIAMMHYIDKQ</sequence>
<dbReference type="RefSeq" id="WP_026878412.1">
    <property type="nucleotide sequence ID" value="NZ_AZOD01000006.1"/>
</dbReference>
<reference evidence="2 3" key="1">
    <citation type="submission" date="2024-03" db="EMBL/GenBank/DDBJ databases">
        <title>Complete Genome Sequence and Annotation of Ignatzschineria larvae DSM 13226.</title>
        <authorList>
            <person name="Cantrell E."/>
            <person name="Burcham Z.M."/>
        </authorList>
    </citation>
    <scope>NUCLEOTIDE SEQUENCE [LARGE SCALE GENOMIC DNA]</scope>
    <source>
        <strain evidence="2 3">DSM 13226</strain>
    </source>
</reference>
<dbReference type="Proteomes" id="UP001449178">
    <property type="component" value="Chromosome"/>
</dbReference>
<dbReference type="SMART" id="SM00028">
    <property type="entry name" value="TPR"/>
    <property type="match status" value="2"/>
</dbReference>
<accession>A0ABZ3C0D6</accession>
<dbReference type="EMBL" id="CP150637">
    <property type="protein sequence ID" value="WZW88092.1"/>
    <property type="molecule type" value="Genomic_DNA"/>
</dbReference>
<dbReference type="InterPro" id="IPR019734">
    <property type="entry name" value="TPR_rpt"/>
</dbReference>
<dbReference type="SUPFAM" id="SSF48452">
    <property type="entry name" value="TPR-like"/>
    <property type="match status" value="1"/>
</dbReference>
<feature type="region of interest" description="Disordered" evidence="1">
    <location>
        <begin position="82"/>
        <end position="128"/>
    </location>
</feature>
<keyword evidence="3" id="KW-1185">Reference proteome</keyword>
<protein>
    <submittedName>
        <fullName evidence="2">Tetratricopeptide repeat protein</fullName>
    </submittedName>
</protein>
<dbReference type="InterPro" id="IPR011990">
    <property type="entry name" value="TPR-like_helical_dom_sf"/>
</dbReference>
<evidence type="ECO:0000256" key="1">
    <source>
        <dbReference type="SAM" id="MobiDB-lite"/>
    </source>
</evidence>
<organism evidence="2 3">
    <name type="scientific">Ignatzschineria larvae DSM 13226</name>
    <dbReference type="NCBI Taxonomy" id="1111732"/>
    <lineage>
        <taxon>Bacteria</taxon>
        <taxon>Pseudomonadati</taxon>
        <taxon>Pseudomonadota</taxon>
        <taxon>Gammaproteobacteria</taxon>
        <taxon>Cardiobacteriales</taxon>
        <taxon>Ignatzschineriaceae</taxon>
        <taxon>Ignatzschineria</taxon>
    </lineage>
</organism>
<evidence type="ECO:0000313" key="3">
    <source>
        <dbReference type="Proteomes" id="UP001449178"/>
    </source>
</evidence>